<keyword evidence="1" id="KW-0812">Transmembrane</keyword>
<accession>A0A0B3BX30</accession>
<evidence type="ECO:0000313" key="3">
    <source>
        <dbReference type="Proteomes" id="UP000030980"/>
    </source>
</evidence>
<name>A0A0B3BX30_9PSED</name>
<dbReference type="Proteomes" id="UP000030980">
    <property type="component" value="Unassembled WGS sequence"/>
</dbReference>
<dbReference type="RefSeq" id="WP_027590432.1">
    <property type="nucleotide sequence ID" value="NZ_FMUP01000001.1"/>
</dbReference>
<reference evidence="2 3" key="1">
    <citation type="submission" date="2014-11" db="EMBL/GenBank/DDBJ databases">
        <title>Genome sequence of Pseudomonas tuomuerensis JCM 14085.</title>
        <authorList>
            <person name="Shin S.-K."/>
            <person name="Yi H."/>
        </authorList>
    </citation>
    <scope>NUCLEOTIDE SEQUENCE [LARGE SCALE GENOMIC DNA]</scope>
    <source>
        <strain evidence="2 3">JCM 14085</strain>
    </source>
</reference>
<keyword evidence="1" id="KW-1133">Transmembrane helix</keyword>
<organism evidence="2 3">
    <name type="scientific">Pseudomonas flexibilis</name>
    <dbReference type="NCBI Taxonomy" id="706570"/>
    <lineage>
        <taxon>Bacteria</taxon>
        <taxon>Pseudomonadati</taxon>
        <taxon>Pseudomonadota</taxon>
        <taxon>Gammaproteobacteria</taxon>
        <taxon>Pseudomonadales</taxon>
        <taxon>Pseudomonadaceae</taxon>
        <taxon>Pseudomonas</taxon>
    </lineage>
</organism>
<proteinExistence type="predicted"/>
<keyword evidence="3" id="KW-1185">Reference proteome</keyword>
<sequence>MAKQKKPLPAMEWLQPRVRFTRWVSLIGYLALLLLIGVWNGVFADLHGARTWVVLSIVLVPLLILAPSVLLGHARGHAWLCFVVNIYFIQGVLAAFDPARALYGWAEALISLVLFCSALMYTRWKFQLDRKLAGES</sequence>
<evidence type="ECO:0000256" key="1">
    <source>
        <dbReference type="SAM" id="Phobius"/>
    </source>
</evidence>
<dbReference type="EMBL" id="JTAK01000002">
    <property type="protein sequence ID" value="KHO65616.1"/>
    <property type="molecule type" value="Genomic_DNA"/>
</dbReference>
<comment type="caution">
    <text evidence="2">The sequence shown here is derived from an EMBL/GenBank/DDBJ whole genome shotgun (WGS) entry which is preliminary data.</text>
</comment>
<dbReference type="OrthoDB" id="5738125at2"/>
<dbReference type="InterPro" id="IPR018643">
    <property type="entry name" value="DUF2069_membrane"/>
</dbReference>
<feature type="transmembrane region" description="Helical" evidence="1">
    <location>
        <begin position="20"/>
        <end position="39"/>
    </location>
</feature>
<evidence type="ECO:0000313" key="2">
    <source>
        <dbReference type="EMBL" id="KHO65616.1"/>
    </source>
</evidence>
<keyword evidence="1" id="KW-0472">Membrane</keyword>
<feature type="transmembrane region" description="Helical" evidence="1">
    <location>
        <begin position="51"/>
        <end position="71"/>
    </location>
</feature>
<dbReference type="Pfam" id="PF09842">
    <property type="entry name" value="DUF2069"/>
    <property type="match status" value="1"/>
</dbReference>
<dbReference type="STRING" id="706570.PT85_06080"/>
<protein>
    <submittedName>
        <fullName evidence="2">Membrane protein</fullName>
    </submittedName>
</protein>
<feature type="transmembrane region" description="Helical" evidence="1">
    <location>
        <begin position="78"/>
        <end position="96"/>
    </location>
</feature>
<dbReference type="AlphaFoldDB" id="A0A0B3BX30"/>
<feature type="transmembrane region" description="Helical" evidence="1">
    <location>
        <begin position="102"/>
        <end position="121"/>
    </location>
</feature>
<gene>
    <name evidence="2" type="ORF">PT85_06080</name>
</gene>